<dbReference type="EMBL" id="KN123358">
    <property type="protein sequence ID" value="KFO25444.1"/>
    <property type="molecule type" value="Genomic_DNA"/>
</dbReference>
<feature type="compositionally biased region" description="Basic and acidic residues" evidence="1">
    <location>
        <begin position="15"/>
        <end position="28"/>
    </location>
</feature>
<sequence>MEIRQHEWLSASPHEGFEQMKLKSRPKEPSPSLTRVGANFYSSVKQQDYSASVWLRRKDKLEHVRAARPGLDRHLPPSPFLRWWPVRAGRGGTGSMEISKEEMVGGGGVRVLRCPRLRLLHFVALLSWQREGVGRQHCPSPPDSPAAPRCRVHLHCVLGGICGTSSK</sequence>
<keyword evidence="3" id="KW-1185">Reference proteome</keyword>
<reference evidence="2 3" key="1">
    <citation type="submission" date="2013-11" db="EMBL/GenBank/DDBJ databases">
        <title>The Damaraland mole rat (Fukomys damarensis) genome and evolution of African mole rats.</title>
        <authorList>
            <person name="Gladyshev V.N."/>
            <person name="Fang X."/>
        </authorList>
    </citation>
    <scope>NUCLEOTIDE SEQUENCE [LARGE SCALE GENOMIC DNA]</scope>
    <source>
        <tissue evidence="2">Liver</tissue>
    </source>
</reference>
<dbReference type="Proteomes" id="UP000028990">
    <property type="component" value="Unassembled WGS sequence"/>
</dbReference>
<evidence type="ECO:0000256" key="1">
    <source>
        <dbReference type="SAM" id="MobiDB-lite"/>
    </source>
</evidence>
<evidence type="ECO:0000313" key="2">
    <source>
        <dbReference type="EMBL" id="KFO25444.1"/>
    </source>
</evidence>
<accession>A0A091D031</accession>
<protein>
    <submittedName>
        <fullName evidence="2">Inactive phospholipase D5</fullName>
    </submittedName>
</protein>
<dbReference type="AlphaFoldDB" id="A0A091D031"/>
<name>A0A091D031_FUKDA</name>
<organism evidence="2 3">
    <name type="scientific">Fukomys damarensis</name>
    <name type="common">Damaraland mole rat</name>
    <name type="synonym">Cryptomys damarensis</name>
    <dbReference type="NCBI Taxonomy" id="885580"/>
    <lineage>
        <taxon>Eukaryota</taxon>
        <taxon>Metazoa</taxon>
        <taxon>Chordata</taxon>
        <taxon>Craniata</taxon>
        <taxon>Vertebrata</taxon>
        <taxon>Euteleostomi</taxon>
        <taxon>Mammalia</taxon>
        <taxon>Eutheria</taxon>
        <taxon>Euarchontoglires</taxon>
        <taxon>Glires</taxon>
        <taxon>Rodentia</taxon>
        <taxon>Hystricomorpha</taxon>
        <taxon>Bathyergidae</taxon>
        <taxon>Fukomys</taxon>
    </lineage>
</organism>
<evidence type="ECO:0000313" key="3">
    <source>
        <dbReference type="Proteomes" id="UP000028990"/>
    </source>
</evidence>
<proteinExistence type="predicted"/>
<gene>
    <name evidence="2" type="ORF">H920_13205</name>
</gene>
<feature type="region of interest" description="Disordered" evidence="1">
    <location>
        <begin position="1"/>
        <end position="34"/>
    </location>
</feature>